<organism evidence="1">
    <name type="scientific">Candidatus Moduliflexus flocculans</name>
    <dbReference type="NCBI Taxonomy" id="1499966"/>
    <lineage>
        <taxon>Bacteria</taxon>
        <taxon>Candidatus Moduliflexota</taxon>
        <taxon>Candidatus Moduliflexia</taxon>
        <taxon>Candidatus Moduliflexales</taxon>
        <taxon>Candidatus Moduliflexaceae</taxon>
    </lineage>
</organism>
<dbReference type="PANTHER" id="PTHR35271:SF1">
    <property type="entry name" value="ABC TRANSPORTER, SUBSTRATE-BINDING LIPOPROTEIN"/>
    <property type="match status" value="1"/>
</dbReference>
<proteinExistence type="predicted"/>
<dbReference type="Pfam" id="PF04392">
    <property type="entry name" value="ABC_sub_bind"/>
    <property type="match status" value="1"/>
</dbReference>
<evidence type="ECO:0008006" key="3">
    <source>
        <dbReference type="Google" id="ProtNLM"/>
    </source>
</evidence>
<dbReference type="PANTHER" id="PTHR35271">
    <property type="entry name" value="ABC TRANSPORTER, SUBSTRATE-BINDING LIPOPROTEIN-RELATED"/>
    <property type="match status" value="1"/>
</dbReference>
<sequence>MKRMLTKGVLLVMVLGMFANVGFAAEMKKVLILSTVRSKPVAAQSGANRLEELGFIDQKTVTNVWVEVSATTDSAQLVTQVKAEAPDVVLSFTGLNNVMSVLEEFAVPVITMTAVESYVNADGIPTANVTGMYSKLQDIIFNSYKFLQQVAPLKPGQQVVFLDNPQMPGVVPKEEVIDALQRLQIPLKAVVNGAIYEDWQQAILQYNDDPEVGWILHGAGPSSKRDGSGIDAAKEGFPWLQANLKKPSISHDAAAVQAGGALCGFSMDLNDVGAQCGELAARVLQGESISAIKAEYPRKVTVALNRKTATKLGIVFSMDVLKLANIIYNDYEGKDVIRK</sequence>
<dbReference type="AlphaFoldDB" id="A0A0S6VVW3"/>
<dbReference type="HOGENOM" id="CLU_817994_0_0_0"/>
<dbReference type="Proteomes" id="UP000030700">
    <property type="component" value="Unassembled WGS sequence"/>
</dbReference>
<protein>
    <recommendedName>
        <fullName evidence="3">ABC transporter substrate binding protein</fullName>
    </recommendedName>
</protein>
<accession>A0A0S6VVW3</accession>
<dbReference type="EMBL" id="DF820456">
    <property type="protein sequence ID" value="GAK50308.1"/>
    <property type="molecule type" value="Genomic_DNA"/>
</dbReference>
<evidence type="ECO:0000313" key="2">
    <source>
        <dbReference type="Proteomes" id="UP000030700"/>
    </source>
</evidence>
<evidence type="ECO:0000313" key="1">
    <source>
        <dbReference type="EMBL" id="GAK50308.1"/>
    </source>
</evidence>
<dbReference type="InterPro" id="IPR007487">
    <property type="entry name" value="ABC_transpt-TYRBP-like"/>
</dbReference>
<name>A0A0S6VVW3_9BACT</name>
<dbReference type="STRING" id="1499966.U14_01536"/>
<reference evidence="1" key="1">
    <citation type="journal article" date="2015" name="PeerJ">
        <title>First genomic representation of candidate bacterial phylum KSB3 points to enhanced environmental sensing as a trigger of wastewater bulking.</title>
        <authorList>
            <person name="Sekiguchi Y."/>
            <person name="Ohashi A."/>
            <person name="Parks D.H."/>
            <person name="Yamauchi T."/>
            <person name="Tyson G.W."/>
            <person name="Hugenholtz P."/>
        </authorList>
    </citation>
    <scope>NUCLEOTIDE SEQUENCE [LARGE SCALE GENOMIC DNA]</scope>
</reference>
<gene>
    <name evidence="1" type="ORF">U14_01536</name>
</gene>
<keyword evidence="2" id="KW-1185">Reference proteome</keyword>
<dbReference type="Gene3D" id="3.40.50.2300">
    <property type="match status" value="2"/>
</dbReference>